<dbReference type="AlphaFoldDB" id="A0A8D8TH15"/>
<dbReference type="EMBL" id="HBUF01282708">
    <property type="protein sequence ID" value="CAG6687699.1"/>
    <property type="molecule type" value="Transcribed_RNA"/>
</dbReference>
<evidence type="ECO:0000313" key="2">
    <source>
        <dbReference type="EMBL" id="CAG6687698.1"/>
    </source>
</evidence>
<proteinExistence type="predicted"/>
<dbReference type="EMBL" id="HBUF01282706">
    <property type="protein sequence ID" value="CAG6687698.1"/>
    <property type="molecule type" value="Transcribed_RNA"/>
</dbReference>
<evidence type="ECO:0000256" key="1">
    <source>
        <dbReference type="SAM" id="Phobius"/>
    </source>
</evidence>
<feature type="transmembrane region" description="Helical" evidence="1">
    <location>
        <begin position="46"/>
        <end position="65"/>
    </location>
</feature>
<keyword evidence="1" id="KW-0472">Membrane</keyword>
<sequence length="112" mass="13279">MKVWIIMATRWLILLHTCLVLSRYTIIEYVISILSAMSRFSRTFMLYNLLVYFAFIIHIVLYIMLNQDILGLYLASSCFTTIRHTFSHFIYCCIFVNKCQSNIKTLSRDSIM</sequence>
<name>A0A8D8TH15_9HEMI</name>
<feature type="transmembrane region" description="Helical" evidence="1">
    <location>
        <begin position="12"/>
        <end position="34"/>
    </location>
</feature>
<reference evidence="2" key="1">
    <citation type="submission" date="2021-05" db="EMBL/GenBank/DDBJ databases">
        <authorList>
            <person name="Alioto T."/>
            <person name="Alioto T."/>
            <person name="Gomez Garrido J."/>
        </authorList>
    </citation>
    <scope>NUCLEOTIDE SEQUENCE</scope>
</reference>
<keyword evidence="1" id="KW-0812">Transmembrane</keyword>
<keyword evidence="1" id="KW-1133">Transmembrane helix</keyword>
<protein>
    <submittedName>
        <fullName evidence="2">Uncharacterized protein</fullName>
    </submittedName>
</protein>
<accession>A0A8D8TH15</accession>
<organism evidence="2">
    <name type="scientific">Cacopsylla melanoneura</name>
    <dbReference type="NCBI Taxonomy" id="428564"/>
    <lineage>
        <taxon>Eukaryota</taxon>
        <taxon>Metazoa</taxon>
        <taxon>Ecdysozoa</taxon>
        <taxon>Arthropoda</taxon>
        <taxon>Hexapoda</taxon>
        <taxon>Insecta</taxon>
        <taxon>Pterygota</taxon>
        <taxon>Neoptera</taxon>
        <taxon>Paraneoptera</taxon>
        <taxon>Hemiptera</taxon>
        <taxon>Sternorrhyncha</taxon>
        <taxon>Psylloidea</taxon>
        <taxon>Psyllidae</taxon>
        <taxon>Psyllinae</taxon>
        <taxon>Cacopsylla</taxon>
    </lineage>
</organism>